<dbReference type="PANTHER" id="PTHR42718:SF41">
    <property type="entry name" value="MFS TRANSPORTER OF UNKOWN SPECIFICITY (AFU_ORTHOLOGUE AFUA_5G09940)-RELATED"/>
    <property type="match status" value="1"/>
</dbReference>
<dbReference type="PANTHER" id="PTHR42718">
    <property type="entry name" value="MAJOR FACILITATOR SUPERFAMILY MULTIDRUG TRANSPORTER MFSC"/>
    <property type="match status" value="1"/>
</dbReference>
<evidence type="ECO:0000256" key="4">
    <source>
        <dbReference type="ARBA" id="ARBA00023136"/>
    </source>
</evidence>
<dbReference type="EMBL" id="KB446537">
    <property type="protein sequence ID" value="EME46925.1"/>
    <property type="molecule type" value="Genomic_DNA"/>
</dbReference>
<feature type="region of interest" description="Disordered" evidence="5">
    <location>
        <begin position="1"/>
        <end position="41"/>
    </location>
</feature>
<evidence type="ECO:0000256" key="1">
    <source>
        <dbReference type="ARBA" id="ARBA00004141"/>
    </source>
</evidence>
<dbReference type="InterPro" id="IPR036259">
    <property type="entry name" value="MFS_trans_sf"/>
</dbReference>
<keyword evidence="2 6" id="KW-0812">Transmembrane</keyword>
<evidence type="ECO:0000256" key="3">
    <source>
        <dbReference type="ARBA" id="ARBA00022989"/>
    </source>
</evidence>
<feature type="domain" description="Major facilitator superfamily (MFS) profile" evidence="7">
    <location>
        <begin position="53"/>
        <end position="509"/>
    </location>
</feature>
<accession>N1PWY9</accession>
<proteinExistence type="predicted"/>
<evidence type="ECO:0000256" key="5">
    <source>
        <dbReference type="SAM" id="MobiDB-lite"/>
    </source>
</evidence>
<dbReference type="eggNOG" id="KOG0254">
    <property type="taxonomic scope" value="Eukaryota"/>
</dbReference>
<feature type="transmembrane region" description="Helical" evidence="6">
    <location>
        <begin position="485"/>
        <end position="505"/>
    </location>
</feature>
<dbReference type="GO" id="GO:0016020">
    <property type="term" value="C:membrane"/>
    <property type="evidence" value="ECO:0007669"/>
    <property type="project" value="UniProtKB-SubCell"/>
</dbReference>
<organism evidence="8 9">
    <name type="scientific">Dothistroma septosporum (strain NZE10 / CBS 128990)</name>
    <name type="common">Red band needle blight fungus</name>
    <name type="synonym">Mycosphaerella pini</name>
    <dbReference type="NCBI Taxonomy" id="675120"/>
    <lineage>
        <taxon>Eukaryota</taxon>
        <taxon>Fungi</taxon>
        <taxon>Dikarya</taxon>
        <taxon>Ascomycota</taxon>
        <taxon>Pezizomycotina</taxon>
        <taxon>Dothideomycetes</taxon>
        <taxon>Dothideomycetidae</taxon>
        <taxon>Mycosphaerellales</taxon>
        <taxon>Mycosphaerellaceae</taxon>
        <taxon>Dothistroma</taxon>
    </lineage>
</organism>
<keyword evidence="4 6" id="KW-0472">Membrane</keyword>
<protein>
    <recommendedName>
        <fullName evidence="7">Major facilitator superfamily (MFS) profile domain-containing protein</fullName>
    </recommendedName>
</protein>
<dbReference type="HOGENOM" id="CLU_000960_27_4_1"/>
<dbReference type="PROSITE" id="PS50850">
    <property type="entry name" value="MFS"/>
    <property type="match status" value="1"/>
</dbReference>
<dbReference type="SUPFAM" id="SSF103473">
    <property type="entry name" value="MFS general substrate transporter"/>
    <property type="match status" value="1"/>
</dbReference>
<feature type="transmembrane region" description="Helical" evidence="6">
    <location>
        <begin position="47"/>
        <end position="69"/>
    </location>
</feature>
<feature type="transmembrane region" description="Helical" evidence="6">
    <location>
        <begin position="181"/>
        <end position="203"/>
    </location>
</feature>
<comment type="subcellular location">
    <subcellularLocation>
        <location evidence="1">Membrane</location>
        <topology evidence="1">Multi-pass membrane protein</topology>
    </subcellularLocation>
</comment>
<evidence type="ECO:0000256" key="6">
    <source>
        <dbReference type="SAM" id="Phobius"/>
    </source>
</evidence>
<sequence>MSHRNRRLTPGTLDGRRPSHVPSVYEEDGKPGGSRKSQGIPPDLKTLTAEIIFVIICSAGQLLFSLLLGNINVNQQSFQTALGLQQSEIPWLVGAYLVALGLSVILSGSLTDLLPPKYLLVGAFIWLTIWNIVGVFTLTPTLKILFFIVRAMQGLAVGVLVSGSMSILGRVYNPGQRKTRVFSAMAAGAPFGFWLGALQGGALSSHLEWIFGSNAIVCGLCAVAAYAVIPALRPVGEAGVAAPTMSSFDWKGAILAVAGCVCLLFGLTQGSAAHWSPYTYALIIIGIALLAVFFWVETRVPRPLIPARLWKTPGFAPLMAAYFLGFGGFVGAYQFYHVQFFLTQQHVSPLTVALYLLPNAIMGVFATWVVSKLMHRMPGHYIFLAAQFAFALGPSFCLPQTPKTNYFALSMPGIGLATFGPDLSFAAASIYITSSVPRSYQGSAGSLLVTIQNLSSAIMTSVAESIAARVDCNAEGEVGLEGLRAAWWLALASAIVGGVITAAWVRIPKEEEKEHVA</sequence>
<keyword evidence="9" id="KW-1185">Reference proteome</keyword>
<name>N1PWY9_DOTSN</name>
<feature type="transmembrane region" description="Helical" evidence="6">
    <location>
        <begin position="278"/>
        <end position="296"/>
    </location>
</feature>
<feature type="transmembrane region" description="Helical" evidence="6">
    <location>
        <begin position="118"/>
        <end position="138"/>
    </location>
</feature>
<reference evidence="8 9" key="2">
    <citation type="journal article" date="2012" name="PLoS Pathog.">
        <title>Diverse lifestyles and strategies of plant pathogenesis encoded in the genomes of eighteen Dothideomycetes fungi.</title>
        <authorList>
            <person name="Ohm R.A."/>
            <person name="Feau N."/>
            <person name="Henrissat B."/>
            <person name="Schoch C.L."/>
            <person name="Horwitz B.A."/>
            <person name="Barry K.W."/>
            <person name="Condon B.J."/>
            <person name="Copeland A.C."/>
            <person name="Dhillon B."/>
            <person name="Glaser F."/>
            <person name="Hesse C.N."/>
            <person name="Kosti I."/>
            <person name="LaButti K."/>
            <person name="Lindquist E.A."/>
            <person name="Lucas S."/>
            <person name="Salamov A.A."/>
            <person name="Bradshaw R.E."/>
            <person name="Ciuffetti L."/>
            <person name="Hamelin R.C."/>
            <person name="Kema G.H.J."/>
            <person name="Lawrence C."/>
            <person name="Scott J.A."/>
            <person name="Spatafora J.W."/>
            <person name="Turgeon B.G."/>
            <person name="de Wit P.J.G.M."/>
            <person name="Zhong S."/>
            <person name="Goodwin S.B."/>
            <person name="Grigoriev I.V."/>
        </authorList>
    </citation>
    <scope>NUCLEOTIDE SEQUENCE [LARGE SCALE GENOMIC DNA]</scope>
    <source>
        <strain evidence="9">NZE10 / CBS 128990</strain>
    </source>
</reference>
<dbReference type="Proteomes" id="UP000016933">
    <property type="component" value="Unassembled WGS sequence"/>
</dbReference>
<feature type="transmembrane region" description="Helical" evidence="6">
    <location>
        <begin position="253"/>
        <end position="272"/>
    </location>
</feature>
<evidence type="ECO:0000313" key="8">
    <source>
        <dbReference type="EMBL" id="EME46925.1"/>
    </source>
</evidence>
<dbReference type="OrthoDB" id="2130629at2759"/>
<keyword evidence="3 6" id="KW-1133">Transmembrane helix</keyword>
<dbReference type="Pfam" id="PF07690">
    <property type="entry name" value="MFS_1"/>
    <property type="match status" value="1"/>
</dbReference>
<reference evidence="9" key="1">
    <citation type="journal article" date="2012" name="PLoS Genet.">
        <title>The genomes of the fungal plant pathogens Cladosporium fulvum and Dothistroma septosporum reveal adaptation to different hosts and lifestyles but also signatures of common ancestry.</title>
        <authorList>
            <person name="de Wit P.J.G.M."/>
            <person name="van der Burgt A."/>
            <person name="Oekmen B."/>
            <person name="Stergiopoulos I."/>
            <person name="Abd-Elsalam K.A."/>
            <person name="Aerts A.L."/>
            <person name="Bahkali A.H."/>
            <person name="Beenen H.G."/>
            <person name="Chettri P."/>
            <person name="Cox M.P."/>
            <person name="Datema E."/>
            <person name="de Vries R.P."/>
            <person name="Dhillon B."/>
            <person name="Ganley A.R."/>
            <person name="Griffiths S.A."/>
            <person name="Guo Y."/>
            <person name="Hamelin R.C."/>
            <person name="Henrissat B."/>
            <person name="Kabir M.S."/>
            <person name="Jashni M.K."/>
            <person name="Kema G."/>
            <person name="Klaubauf S."/>
            <person name="Lapidus A."/>
            <person name="Levasseur A."/>
            <person name="Lindquist E."/>
            <person name="Mehrabi R."/>
            <person name="Ohm R.A."/>
            <person name="Owen T.J."/>
            <person name="Salamov A."/>
            <person name="Schwelm A."/>
            <person name="Schijlen E."/>
            <person name="Sun H."/>
            <person name="van den Burg H.A."/>
            <person name="van Ham R.C.H.J."/>
            <person name="Zhang S."/>
            <person name="Goodwin S.B."/>
            <person name="Grigoriev I.V."/>
            <person name="Collemare J."/>
            <person name="Bradshaw R.E."/>
        </authorList>
    </citation>
    <scope>NUCLEOTIDE SEQUENCE [LARGE SCALE GENOMIC DNA]</scope>
    <source>
        <strain evidence="9">NZE10 / CBS 128990</strain>
    </source>
</reference>
<evidence type="ECO:0000256" key="2">
    <source>
        <dbReference type="ARBA" id="ARBA00022692"/>
    </source>
</evidence>
<feature type="transmembrane region" description="Helical" evidence="6">
    <location>
        <begin position="89"/>
        <end position="106"/>
    </location>
</feature>
<dbReference type="GO" id="GO:0022857">
    <property type="term" value="F:transmembrane transporter activity"/>
    <property type="evidence" value="ECO:0007669"/>
    <property type="project" value="InterPro"/>
</dbReference>
<feature type="transmembrane region" description="Helical" evidence="6">
    <location>
        <begin position="144"/>
        <end position="169"/>
    </location>
</feature>
<feature type="transmembrane region" description="Helical" evidence="6">
    <location>
        <begin position="381"/>
        <end position="401"/>
    </location>
</feature>
<dbReference type="Gene3D" id="1.20.1250.20">
    <property type="entry name" value="MFS general substrate transporter like domains"/>
    <property type="match status" value="2"/>
</dbReference>
<dbReference type="OMA" id="FFGAWQF"/>
<feature type="transmembrane region" description="Helical" evidence="6">
    <location>
        <begin position="348"/>
        <end position="369"/>
    </location>
</feature>
<feature type="transmembrane region" description="Helical" evidence="6">
    <location>
        <begin position="209"/>
        <end position="232"/>
    </location>
</feature>
<evidence type="ECO:0000313" key="9">
    <source>
        <dbReference type="Proteomes" id="UP000016933"/>
    </source>
</evidence>
<gene>
    <name evidence="8" type="ORF">DOTSEDRAFT_126514</name>
</gene>
<evidence type="ECO:0000259" key="7">
    <source>
        <dbReference type="PROSITE" id="PS50850"/>
    </source>
</evidence>
<feature type="transmembrane region" description="Helical" evidence="6">
    <location>
        <begin position="316"/>
        <end position="336"/>
    </location>
</feature>
<dbReference type="AlphaFoldDB" id="N1PWY9"/>
<dbReference type="InterPro" id="IPR020846">
    <property type="entry name" value="MFS_dom"/>
</dbReference>
<dbReference type="InterPro" id="IPR011701">
    <property type="entry name" value="MFS"/>
</dbReference>